<keyword evidence="4" id="KW-1185">Reference proteome</keyword>
<protein>
    <recommendedName>
        <fullName evidence="2">Alpha/beta hydrolase fold-3 domain-containing protein</fullName>
    </recommendedName>
</protein>
<dbReference type="SUPFAM" id="SSF53474">
    <property type="entry name" value="alpha/beta-Hydrolases"/>
    <property type="match status" value="1"/>
</dbReference>
<evidence type="ECO:0000259" key="2">
    <source>
        <dbReference type="Pfam" id="PF07859"/>
    </source>
</evidence>
<accession>A0A067FTU4</accession>
<gene>
    <name evidence="3" type="ORF">CISIN_1g020140mg</name>
</gene>
<evidence type="ECO:0000256" key="1">
    <source>
        <dbReference type="ARBA" id="ARBA00010515"/>
    </source>
</evidence>
<dbReference type="EMBL" id="KK784890">
    <property type="protein sequence ID" value="KDO70738.1"/>
    <property type="molecule type" value="Genomic_DNA"/>
</dbReference>
<dbReference type="eggNOG" id="KOG1515">
    <property type="taxonomic scope" value="Eukaryota"/>
</dbReference>
<feature type="domain" description="Alpha/beta hydrolase fold-3" evidence="2">
    <location>
        <begin position="81"/>
        <end position="305"/>
    </location>
</feature>
<proteinExistence type="inferred from homology"/>
<comment type="similarity">
    <text evidence="1">Belongs to the 'GDXG' lipolytic enzyme family.</text>
</comment>
<evidence type="ECO:0000313" key="4">
    <source>
        <dbReference type="Proteomes" id="UP000027120"/>
    </source>
</evidence>
<dbReference type="PANTHER" id="PTHR23024:SF406">
    <property type="entry name" value="CARBOXYLESTERASE 15-RELATED"/>
    <property type="match status" value="1"/>
</dbReference>
<dbReference type="InterPro" id="IPR050466">
    <property type="entry name" value="Carboxylest/Gibb_receptor"/>
</dbReference>
<dbReference type="PANTHER" id="PTHR23024">
    <property type="entry name" value="ARYLACETAMIDE DEACETYLASE"/>
    <property type="match status" value="1"/>
</dbReference>
<dbReference type="Pfam" id="PF07859">
    <property type="entry name" value="Abhydrolase_3"/>
    <property type="match status" value="1"/>
</dbReference>
<dbReference type="InterPro" id="IPR013094">
    <property type="entry name" value="AB_hydrolase_3"/>
</dbReference>
<organism evidence="3 4">
    <name type="scientific">Citrus sinensis</name>
    <name type="common">Sweet orange</name>
    <name type="synonym">Citrus aurantium var. sinensis</name>
    <dbReference type="NCBI Taxonomy" id="2711"/>
    <lineage>
        <taxon>Eukaryota</taxon>
        <taxon>Viridiplantae</taxon>
        <taxon>Streptophyta</taxon>
        <taxon>Embryophyta</taxon>
        <taxon>Tracheophyta</taxon>
        <taxon>Spermatophyta</taxon>
        <taxon>Magnoliopsida</taxon>
        <taxon>eudicotyledons</taxon>
        <taxon>Gunneridae</taxon>
        <taxon>Pentapetalae</taxon>
        <taxon>rosids</taxon>
        <taxon>malvids</taxon>
        <taxon>Sapindales</taxon>
        <taxon>Rutaceae</taxon>
        <taxon>Aurantioideae</taxon>
        <taxon>Citrus</taxon>
    </lineage>
</organism>
<name>A0A067FTU4_CITSI</name>
<dbReference type="AlphaFoldDB" id="A0A067FTU4"/>
<evidence type="ECO:0000313" key="3">
    <source>
        <dbReference type="EMBL" id="KDO70738.1"/>
    </source>
</evidence>
<dbReference type="GO" id="GO:0016787">
    <property type="term" value="F:hydrolase activity"/>
    <property type="evidence" value="ECO:0007669"/>
    <property type="project" value="InterPro"/>
</dbReference>
<dbReference type="SMR" id="A0A067FTU4"/>
<reference evidence="3 4" key="1">
    <citation type="submission" date="2014-04" db="EMBL/GenBank/DDBJ databases">
        <authorList>
            <consortium name="International Citrus Genome Consortium"/>
            <person name="Gmitter F."/>
            <person name="Chen C."/>
            <person name="Farmerie W."/>
            <person name="Harkins T."/>
            <person name="Desany B."/>
            <person name="Mohiuddin M."/>
            <person name="Kodira C."/>
            <person name="Borodovsky M."/>
            <person name="Lomsadze A."/>
            <person name="Burns P."/>
            <person name="Jenkins J."/>
            <person name="Prochnik S."/>
            <person name="Shu S."/>
            <person name="Chapman J."/>
            <person name="Pitluck S."/>
            <person name="Schmutz J."/>
            <person name="Rokhsar D."/>
        </authorList>
    </citation>
    <scope>NUCLEOTIDE SEQUENCE</scope>
</reference>
<dbReference type="Gene3D" id="3.40.50.1820">
    <property type="entry name" value="alpha/beta hydrolase"/>
    <property type="match status" value="1"/>
</dbReference>
<dbReference type="Proteomes" id="UP000027120">
    <property type="component" value="Unassembled WGS sequence"/>
</dbReference>
<dbReference type="PaxDb" id="2711-XP_006481654.1"/>
<dbReference type="InterPro" id="IPR029058">
    <property type="entry name" value="AB_hydrolase_fold"/>
</dbReference>
<sequence>MGSLPCVVEDMGGVLQLYSDGTVFRSKDIKFNMQLIDQNDESSVFFKDCQYDKIHDLHLRLYKPRSETTSSPLSKAKLPIVVFIHGGGFCAGSREWPNSHNCCFRLAAELNALVVALDYRLAPEHRLPAAMEDAFAAMKWLQAQALSENLNGDAWFDEVEFDNVFVLGDSSGGNIAHHLAVQLGGGSSELAPVRVRGYVLLAPFFGGVARTKSELGPSEAMLNLELLDSFWRLSLPIGETRDHPYANPFGPESPSLEVVSLDPMLVVASEIELLKDRAKDYAKRLKAMGKTIDFVEFKGQQHGFFTNEPFSEASNEFLKVVEKFMSENST</sequence>